<dbReference type="AlphaFoldDB" id="A0A5B8RBW9"/>
<reference evidence="2" key="1">
    <citation type="submission" date="2019-06" db="EMBL/GenBank/DDBJ databases">
        <authorList>
            <person name="Murdoch R.W."/>
            <person name="Fathepure B."/>
        </authorList>
    </citation>
    <scope>NUCLEOTIDE SEQUENCE</scope>
</reference>
<evidence type="ECO:0000313" key="2">
    <source>
        <dbReference type="EMBL" id="QEA06619.1"/>
    </source>
</evidence>
<gene>
    <name evidence="2" type="ORF">KBTEX_02959</name>
</gene>
<dbReference type="SUPFAM" id="SSF50891">
    <property type="entry name" value="Cyclophilin-like"/>
    <property type="match status" value="1"/>
</dbReference>
<evidence type="ECO:0000259" key="1">
    <source>
        <dbReference type="Pfam" id="PF18050"/>
    </source>
</evidence>
<dbReference type="Gene3D" id="2.40.100.20">
    <property type="match status" value="1"/>
</dbReference>
<feature type="domain" description="Cyclophilin-like" evidence="1">
    <location>
        <begin position="43"/>
        <end position="146"/>
    </location>
</feature>
<dbReference type="Pfam" id="PF18050">
    <property type="entry name" value="Cyclophil_like2"/>
    <property type="match status" value="1"/>
</dbReference>
<name>A0A5B8RBW9_9ZZZZ</name>
<protein>
    <recommendedName>
        <fullName evidence="1">Cyclophilin-like domain-containing protein</fullName>
    </recommendedName>
</protein>
<sequence length="157" mass="17208">MLRALDRRFLRTAIGGVALLGACVAYAGNTRSEPTEDTMRIRITVEDTELVARLEDTPAARDFAAMLPLELTLEDFHATEKIADLPSRLSTEGAPKGVDPDVGDVTYYAPWGNLALFYRDFGYANGLVRLGRIEGDVSALEARGALRTRIELIDPPQ</sequence>
<dbReference type="EMBL" id="MN079156">
    <property type="protein sequence ID" value="QEA06619.1"/>
    <property type="molecule type" value="Genomic_DNA"/>
</dbReference>
<organism evidence="2">
    <name type="scientific">uncultured organism</name>
    <dbReference type="NCBI Taxonomy" id="155900"/>
    <lineage>
        <taxon>unclassified sequences</taxon>
        <taxon>environmental samples</taxon>
    </lineage>
</organism>
<proteinExistence type="predicted"/>
<dbReference type="InterPro" id="IPR041183">
    <property type="entry name" value="Cyclophilin-like"/>
</dbReference>
<dbReference type="InterPro" id="IPR029000">
    <property type="entry name" value="Cyclophilin-like_dom_sf"/>
</dbReference>
<dbReference type="PROSITE" id="PS51257">
    <property type="entry name" value="PROKAR_LIPOPROTEIN"/>
    <property type="match status" value="1"/>
</dbReference>
<accession>A0A5B8RBW9</accession>